<dbReference type="InterPro" id="IPR011009">
    <property type="entry name" value="Kinase-like_dom_sf"/>
</dbReference>
<feature type="region of interest" description="Disordered" evidence="2">
    <location>
        <begin position="751"/>
        <end position="771"/>
    </location>
</feature>
<organism evidence="5 6">
    <name type="scientific">Ditylenchus dipsaci</name>
    <dbReference type="NCBI Taxonomy" id="166011"/>
    <lineage>
        <taxon>Eukaryota</taxon>
        <taxon>Metazoa</taxon>
        <taxon>Ecdysozoa</taxon>
        <taxon>Nematoda</taxon>
        <taxon>Chromadorea</taxon>
        <taxon>Rhabditida</taxon>
        <taxon>Tylenchina</taxon>
        <taxon>Tylenchomorpha</taxon>
        <taxon>Sphaerularioidea</taxon>
        <taxon>Anguinidae</taxon>
        <taxon>Anguininae</taxon>
        <taxon>Ditylenchus</taxon>
    </lineage>
</organism>
<dbReference type="InterPro" id="IPR050517">
    <property type="entry name" value="DDR_Repair_Kinase"/>
</dbReference>
<dbReference type="PROSITE" id="PS51190">
    <property type="entry name" value="FATC"/>
    <property type="match status" value="1"/>
</dbReference>
<dbReference type="InterPro" id="IPR036940">
    <property type="entry name" value="PI3/4_kinase_cat_sf"/>
</dbReference>
<dbReference type="InterPro" id="IPR031559">
    <property type="entry name" value="SMG1"/>
</dbReference>
<dbReference type="SMART" id="SM01343">
    <property type="entry name" value="FATC"/>
    <property type="match status" value="1"/>
</dbReference>
<dbReference type="Pfam" id="PF02260">
    <property type="entry name" value="FATC"/>
    <property type="match status" value="1"/>
</dbReference>
<dbReference type="GO" id="GO:0005634">
    <property type="term" value="C:nucleus"/>
    <property type="evidence" value="ECO:0007669"/>
    <property type="project" value="TreeGrafter"/>
</dbReference>
<feature type="domain" description="PI3K/PI4K catalytic" evidence="3">
    <location>
        <begin position="1768"/>
        <end position="2102"/>
    </location>
</feature>
<dbReference type="GO" id="GO:0000184">
    <property type="term" value="P:nuclear-transcribed mRNA catabolic process, nonsense-mediated decay"/>
    <property type="evidence" value="ECO:0007669"/>
    <property type="project" value="UniProtKB-KW"/>
</dbReference>
<dbReference type="PROSITE" id="PS50290">
    <property type="entry name" value="PI3_4_KINASE_3"/>
    <property type="match status" value="1"/>
</dbReference>
<evidence type="ECO:0000259" key="4">
    <source>
        <dbReference type="PROSITE" id="PS51190"/>
    </source>
</evidence>
<dbReference type="SUPFAM" id="SSF56112">
    <property type="entry name" value="Protein kinase-like (PK-like)"/>
    <property type="match status" value="1"/>
</dbReference>
<feature type="domain" description="FATC" evidence="4">
    <location>
        <begin position="2307"/>
        <end position="2339"/>
    </location>
</feature>
<protein>
    <submittedName>
        <fullName evidence="6">Non-specific serine/threonine protein kinase</fullName>
    </submittedName>
</protein>
<evidence type="ECO:0000256" key="1">
    <source>
        <dbReference type="ARBA" id="ARBA00023161"/>
    </source>
</evidence>
<dbReference type="InterPro" id="IPR000403">
    <property type="entry name" value="PI3/4_kinase_cat_dom"/>
</dbReference>
<evidence type="ECO:0000259" key="3">
    <source>
        <dbReference type="PROSITE" id="PS50290"/>
    </source>
</evidence>
<dbReference type="Proteomes" id="UP000887574">
    <property type="component" value="Unplaced"/>
</dbReference>
<dbReference type="SMART" id="SM00146">
    <property type="entry name" value="PI3Kc"/>
    <property type="match status" value="1"/>
</dbReference>
<dbReference type="Gene3D" id="3.30.1010.10">
    <property type="entry name" value="Phosphatidylinositol 3-kinase Catalytic Subunit, Chain A, domain 4"/>
    <property type="match status" value="1"/>
</dbReference>
<keyword evidence="1" id="KW-0866">Nonsense-mediated mRNA decay</keyword>
<dbReference type="PANTHER" id="PTHR11139:SF71">
    <property type="entry name" value="SERINE_THREONINE-PROTEIN KINASE SMG1"/>
    <property type="match status" value="1"/>
</dbReference>
<accession>A0A915ESJ8</accession>
<evidence type="ECO:0000313" key="6">
    <source>
        <dbReference type="WBParaSite" id="jg999"/>
    </source>
</evidence>
<reference evidence="6" key="1">
    <citation type="submission" date="2022-11" db="UniProtKB">
        <authorList>
            <consortium name="WormBaseParasite"/>
        </authorList>
    </citation>
    <scope>IDENTIFICATION</scope>
</reference>
<dbReference type="Pfam" id="PF00454">
    <property type="entry name" value="PI3_PI4_kinase"/>
    <property type="match status" value="1"/>
</dbReference>
<sequence>MLITEIGAVLPSKANQELKSGASRCIGFIGFLIDEQFEEFITCIADKCKNSKREEERASLLQSLHESLINHVNANKCVRETAVKNLLEFTKAHLDINDSPLELIPLLDICQLMAKYYSLSFRPHLHDICDYVIGWLLDQTQPKYVENKCREIIHCFGPIFVSDIQEAVIFLQSLIDDCFYIVDQLENPPEDLKSRDKLFAAIPMLKLINKMAENIDSKLQVVAKSSEHSVCQFYTKIGDVLLLMHSVSGDDRLLLALTGLLQRGISYRPIGKPATISLLRLFVQVLNRAKQPQKSELICLLVGQESCLVSHPLLADKEVCLAITATYSKLLDLRDLSNLQIVYSKIAREIVERFTQLQESVRGVLSSECKSKEMFIIALLASMRTLSTAKNSIIVMRGLDPSLFSLLFEVVPLKEGWLITYFPACHYSLLCLAKTFSETHDYFLANSEMFRQVQDSSATFTLDAPTKGYFTKIVYLLTNLLQQSHNLSVESQSTMLKWLDRMVKALGHMPEPLIYSNYQVVELQKALLILFVDNTFAKTNELAKLLLIILNGLKCFDVLSGDQSDKNFMKTWITKMIHKAGKWTSEEFSSIWSHLPANLELRVCTDGILNNLAEVEQQALGSSSMAAFQFQILTDFLLNKTAPSLMLNNYTKWMTTSTSALYTSLKEDIGNRTAKQLDLVAISQQWRFIVSQYALFCVENRMKTPIGKALETFTKLKVNEIREIISMLTSRSPSDAYKECVQCGEEIKLQPPKPAQLEEDEEGANSLERSEVKHKLTPNEEFLRVRLLVQMVDSLDKLMVFVWHAGSSFSIADISTGSSQFFQTNQASCQGWITRIVRMGGFLFADFQQKFEAEDNPLKLDSTSLSAICWVVRALVKLAAPQAIRGIQRWSEKVFSQSYSLEWIPGAELLAAGRVEPALQAFSKFLIGAEKQMEYQVLSTVEELSLECMNVLRNTRVTRPFSISIFKSEKSADLDPFKKFQMESVLALSSWDSLNNIEVKKNARSSLPWELENRINELEINLLHLWTNSGNNKKLFNTRSELSFMSQEMTEINQTLLASGDEGVRHSLIREPAKLPPMRNGAVNMASFSSPDLDVPSLFSSDRNKNPLIQLLVGNMLSSWLARLNQPSAYSTSKLLCLDLAQLAWQLDSKELAEFYLQRSKPPVQIPNKQFFPNPMAPSFPQPSSFINGSVRNQFGGFPPMAVPGKLSDADFECILLSAKMKWQNSGEVGSRAHCFSELTDVVSIQIDQQQASTRNGPQEQNPQKLNGMVSKMCLRLGKWVQSVPETCSILYNKQVNCPRLFFDQILQSSEFLRDNCPGVSPNETLKAHKALADWAIQQLYCDISAAERQDFFSVTTQEETILNKLGFNTQSDQGTVILELIAQHTAVTDLKNSFKCCKQLVDLPVLLGAVSSPEFSQLWSQLKRRQRKFCRCETAINNQPTAKITFTCLQILKLLCEYTEWFAKVLDDNWLERVNPDLWKALIPQLFARLNHTNLVVRNTISRILIKIGEFSPHAICLPAIVNSQLSDSKGIECVLEEEDELVVKTNLLDSDTGSQGTSQGNKDCSLLAKSSSLVVAALEKKHPELVKEATNFCTQLHQIHMLPEEKWLFVLNHVDHDLAKRLKQLEGENAKVRKHPHLSEEEKLNVNKQKLESVMQMVNQLLTDLFYSTCTPPPGTTLEKRFQTNYMIQIKHALTNFQTNRLNPTAAWAPFKKLIEGLDQKANKKSSLCLYMHEMSPHLAYLSSTSIAIPGQEFKRGLDTVRIYKMNKMAYVLPTKTRPKKIGFKGSDGKDYTFLLKGQEDLHLDERVMQLLTTCNQLLSEEKWVRKGGGWPEYSCNSYSVTPLGPRWGLIEWVEGATPLFQIYRKWRANQAENEAKKKLEKKPSLRLERQIKRDFFNKLKTVFQQEKLSKEVLRNRQTPRDILSKELWMRSGDSYTWWRVTQRFARSTAVMSMVGSIVGLGDRHLDNVLVNLTNGKLIHVDYNVCFEKGRQLRIPETVPFRLTGNIVNALGLTQTEVGTYRESCEHVLNVLRSSKRVLLTMLNAFVYDPLVEWATPDQSFCSTSFNMGVVLAVYGSDKSMELSQQHLFQMFLAKLTELKKPWTDVGLRLQKAVRLSVVSLEQLLKHRQSLNSNTQDYELLDKAKAEAFSELKEAITEHHNIMLQFRPLLRVLASVDTGFASFLQLYKNKFSRPFVESHKLLEKEGDKVDLAGSIQLLSIVLSNVIKVHDTFLELQKPNYVLKEQDSSFQTKPHSTTTSKFKDIHANNIAYRIHRKLNGYEIIEQLGELSEKVQRKNSCSFVETEAMSSAEQVDFLIKKSSNVQNLALMYEGWTAWV</sequence>
<evidence type="ECO:0000256" key="2">
    <source>
        <dbReference type="SAM" id="MobiDB-lite"/>
    </source>
</evidence>
<dbReference type="InterPro" id="IPR003152">
    <property type="entry name" value="FATC_dom"/>
</dbReference>
<evidence type="ECO:0000313" key="5">
    <source>
        <dbReference type="Proteomes" id="UP000887574"/>
    </source>
</evidence>
<dbReference type="GO" id="GO:0004674">
    <property type="term" value="F:protein serine/threonine kinase activity"/>
    <property type="evidence" value="ECO:0007669"/>
    <property type="project" value="InterPro"/>
</dbReference>
<keyword evidence="5" id="KW-1185">Reference proteome</keyword>
<name>A0A915ESJ8_9BILA</name>
<dbReference type="Pfam" id="PF15785">
    <property type="entry name" value="SMG1"/>
    <property type="match status" value="1"/>
</dbReference>
<dbReference type="Gene3D" id="1.10.1070.11">
    <property type="entry name" value="Phosphatidylinositol 3-/4-kinase, catalytic domain"/>
    <property type="match status" value="1"/>
</dbReference>
<proteinExistence type="predicted"/>
<dbReference type="WBParaSite" id="jg999">
    <property type="protein sequence ID" value="jg999"/>
    <property type="gene ID" value="jg999"/>
</dbReference>
<dbReference type="PANTHER" id="PTHR11139">
    <property type="entry name" value="ATAXIA TELANGIECTASIA MUTATED ATM -RELATED"/>
    <property type="match status" value="1"/>
</dbReference>